<dbReference type="InterPro" id="IPR025661">
    <property type="entry name" value="Pept_asp_AS"/>
</dbReference>
<evidence type="ECO:0000259" key="7">
    <source>
        <dbReference type="SMART" id="SM00848"/>
    </source>
</evidence>
<evidence type="ECO:0000256" key="1">
    <source>
        <dbReference type="ARBA" id="ARBA00008455"/>
    </source>
</evidence>
<dbReference type="PANTHER" id="PTHR12411">
    <property type="entry name" value="CYSTEINE PROTEASE FAMILY C1-RELATED"/>
    <property type="match status" value="1"/>
</dbReference>
<keyword evidence="5" id="KW-1133">Transmembrane helix</keyword>
<dbReference type="InterPro" id="IPR025660">
    <property type="entry name" value="Pept_his_AS"/>
</dbReference>
<dbReference type="Proteomes" id="UP000039865">
    <property type="component" value="Unassembled WGS sequence"/>
</dbReference>
<feature type="region of interest" description="Disordered" evidence="4">
    <location>
        <begin position="141"/>
        <end position="161"/>
    </location>
</feature>
<keyword evidence="2" id="KW-0865">Zymogen</keyword>
<dbReference type="AlphaFoldDB" id="A0A078A4G4"/>
<dbReference type="InterPro" id="IPR000668">
    <property type="entry name" value="Peptidase_C1A_C"/>
</dbReference>
<evidence type="ECO:0000256" key="5">
    <source>
        <dbReference type="SAM" id="Phobius"/>
    </source>
</evidence>
<keyword evidence="8" id="KW-0378">Hydrolase</keyword>
<keyword evidence="5" id="KW-0472">Membrane</keyword>
<dbReference type="PROSITE" id="PS00139">
    <property type="entry name" value="THIOL_PROTEASE_CYS"/>
    <property type="match status" value="1"/>
</dbReference>
<dbReference type="GO" id="GO:0006508">
    <property type="term" value="P:proteolysis"/>
    <property type="evidence" value="ECO:0007669"/>
    <property type="project" value="UniProtKB-KW"/>
</dbReference>
<evidence type="ECO:0000256" key="2">
    <source>
        <dbReference type="ARBA" id="ARBA00023145"/>
    </source>
</evidence>
<dbReference type="InterPro" id="IPR000169">
    <property type="entry name" value="Pept_cys_AS"/>
</dbReference>
<dbReference type="SMART" id="SM00645">
    <property type="entry name" value="Pept_C1"/>
    <property type="match status" value="1"/>
</dbReference>
<dbReference type="PRINTS" id="PR00705">
    <property type="entry name" value="PAPAIN"/>
</dbReference>
<evidence type="ECO:0000256" key="3">
    <source>
        <dbReference type="ARBA" id="ARBA00023157"/>
    </source>
</evidence>
<dbReference type="OMA" id="RRMHAEW"/>
<dbReference type="SMART" id="SM00848">
    <property type="entry name" value="Inhibitor_I29"/>
    <property type="match status" value="1"/>
</dbReference>
<dbReference type="OrthoDB" id="190265at2759"/>
<dbReference type="InterPro" id="IPR039417">
    <property type="entry name" value="Peptidase_C1A_papain-like"/>
</dbReference>
<dbReference type="Gene3D" id="3.90.70.10">
    <property type="entry name" value="Cysteine proteinases"/>
    <property type="match status" value="1"/>
</dbReference>
<reference evidence="8 9" key="1">
    <citation type="submission" date="2014-06" db="EMBL/GenBank/DDBJ databases">
        <authorList>
            <person name="Swart Estienne"/>
        </authorList>
    </citation>
    <scope>NUCLEOTIDE SEQUENCE [LARGE SCALE GENOMIC DNA]</scope>
    <source>
        <strain evidence="8 9">130c</strain>
    </source>
</reference>
<evidence type="ECO:0000259" key="6">
    <source>
        <dbReference type="SMART" id="SM00645"/>
    </source>
</evidence>
<feature type="domain" description="Cathepsin propeptide inhibitor" evidence="7">
    <location>
        <begin position="66"/>
        <end position="122"/>
    </location>
</feature>
<keyword evidence="3" id="KW-1015">Disulfide bond</keyword>
<comment type="similarity">
    <text evidence="1">Belongs to the peptidase C1 family.</text>
</comment>
<keyword evidence="8" id="KW-0645">Protease</keyword>
<gene>
    <name evidence="8" type="primary">Contig2418.g2600</name>
    <name evidence="8" type="ORF">STYLEM_4647</name>
</gene>
<dbReference type="InterPro" id="IPR038765">
    <property type="entry name" value="Papain-like_cys_pep_sf"/>
</dbReference>
<dbReference type="InParanoid" id="A0A078A4G4"/>
<keyword evidence="5" id="KW-0812">Transmembrane</keyword>
<feature type="domain" description="Peptidase C1A papain C-terminal" evidence="6">
    <location>
        <begin position="158"/>
        <end position="388"/>
    </location>
</feature>
<dbReference type="PROSITE" id="PS00639">
    <property type="entry name" value="THIOL_PROTEASE_HIS"/>
    <property type="match status" value="1"/>
</dbReference>
<dbReference type="SUPFAM" id="SSF54001">
    <property type="entry name" value="Cysteine proteinases"/>
    <property type="match status" value="1"/>
</dbReference>
<evidence type="ECO:0000256" key="4">
    <source>
        <dbReference type="SAM" id="MobiDB-lite"/>
    </source>
</evidence>
<dbReference type="InterPro" id="IPR013201">
    <property type="entry name" value="Prot_inhib_I29"/>
</dbReference>
<dbReference type="EMBL" id="CCKQ01004492">
    <property type="protein sequence ID" value="CDW75654.1"/>
    <property type="molecule type" value="Genomic_DNA"/>
</dbReference>
<keyword evidence="9" id="KW-1185">Reference proteome</keyword>
<dbReference type="PROSITE" id="PS00640">
    <property type="entry name" value="THIOL_PROTEASE_ASN"/>
    <property type="match status" value="1"/>
</dbReference>
<proteinExistence type="inferred from homology"/>
<dbReference type="Pfam" id="PF08246">
    <property type="entry name" value="Inhibitor_I29"/>
    <property type="match status" value="1"/>
</dbReference>
<organism evidence="8 9">
    <name type="scientific">Stylonychia lemnae</name>
    <name type="common">Ciliate</name>
    <dbReference type="NCBI Taxonomy" id="5949"/>
    <lineage>
        <taxon>Eukaryota</taxon>
        <taxon>Sar</taxon>
        <taxon>Alveolata</taxon>
        <taxon>Ciliophora</taxon>
        <taxon>Intramacronucleata</taxon>
        <taxon>Spirotrichea</taxon>
        <taxon>Stichotrichia</taxon>
        <taxon>Sporadotrichida</taxon>
        <taxon>Oxytrichidae</taxon>
        <taxon>Stylonychinae</taxon>
        <taxon>Stylonychia</taxon>
    </lineage>
</organism>
<dbReference type="InterPro" id="IPR013128">
    <property type="entry name" value="Peptidase_C1A"/>
</dbReference>
<dbReference type="GO" id="GO:0008234">
    <property type="term" value="F:cysteine-type peptidase activity"/>
    <property type="evidence" value="ECO:0007669"/>
    <property type="project" value="InterPro"/>
</dbReference>
<feature type="transmembrane region" description="Helical" evidence="5">
    <location>
        <begin position="23"/>
        <end position="43"/>
    </location>
</feature>
<feature type="compositionally biased region" description="Basic and acidic residues" evidence="4">
    <location>
        <begin position="152"/>
        <end position="161"/>
    </location>
</feature>
<protein>
    <submittedName>
        <fullName evidence="8">Gut cathepsin l-like cysteine protease</fullName>
    </submittedName>
</protein>
<sequence>MHSQYFNLKQTNTQINKSRRSKFAAGAIMIVGTVASVALYQHLNDYTSVQMTLFGSSELNETQMAFLRFIAEHGKTYATKSHYHSKFETFAKNYQDIKEHNSVNEHFKKEINKFADMTVDEFNEEYHKFGLKLPDLETRNKHSRPHLQAAPSDKEETLADKVDWREANKVSDSIDQASCGSCWAFTTATTMESLHAIKNGTGPNKFSVQYLIDCDSGNYGCGGGWMLDAYTWVKKNGIVKESDYPRHYQRSKGACADTKDKEKFYNHDQNEEDNVTNDRLKKLISERPVGVAMHSNPSCLMAYKSGILRDQDCKCSDEKKQVNHAVAIVGYGTAENNSDCVGYWLIKNSWGTKWGDGGFFKLCIPHEEEDKNLKTGTCQIKSYVQYPILNE</sequence>
<dbReference type="CDD" id="cd02248">
    <property type="entry name" value="Peptidase_C1A"/>
    <property type="match status" value="1"/>
</dbReference>
<name>A0A078A4G4_STYLE</name>
<evidence type="ECO:0000313" key="9">
    <source>
        <dbReference type="Proteomes" id="UP000039865"/>
    </source>
</evidence>
<evidence type="ECO:0000313" key="8">
    <source>
        <dbReference type="EMBL" id="CDW75654.1"/>
    </source>
</evidence>
<dbReference type="Pfam" id="PF00112">
    <property type="entry name" value="Peptidase_C1"/>
    <property type="match status" value="1"/>
</dbReference>
<accession>A0A078A4G4</accession>